<dbReference type="SMART" id="SM00774">
    <property type="entry name" value="WRKY"/>
    <property type="match status" value="1"/>
</dbReference>
<evidence type="ECO:0000256" key="1">
    <source>
        <dbReference type="ARBA" id="ARBA00004123"/>
    </source>
</evidence>
<dbReference type="PANTHER" id="PTHR32096:SF150">
    <property type="entry name" value="WRKY DNA-BINDING DOMAIN SUPERFAMILY PROTEIN-RELATED"/>
    <property type="match status" value="1"/>
</dbReference>
<dbReference type="OrthoDB" id="662136at2759"/>
<dbReference type="PANTHER" id="PTHR32096">
    <property type="entry name" value="WRKY TRANSCRIPTION FACTOR 30-RELATED-RELATED"/>
    <property type="match status" value="1"/>
</dbReference>
<evidence type="ECO:0000256" key="3">
    <source>
        <dbReference type="ARBA" id="ARBA00023125"/>
    </source>
</evidence>
<feature type="region of interest" description="Disordered" evidence="8">
    <location>
        <begin position="21"/>
        <end position="43"/>
    </location>
</feature>
<organism evidence="10 11">
    <name type="scientific">Panicum virgatum</name>
    <name type="common">Blackwell switchgrass</name>
    <dbReference type="NCBI Taxonomy" id="38727"/>
    <lineage>
        <taxon>Eukaryota</taxon>
        <taxon>Viridiplantae</taxon>
        <taxon>Streptophyta</taxon>
        <taxon>Embryophyta</taxon>
        <taxon>Tracheophyta</taxon>
        <taxon>Spermatophyta</taxon>
        <taxon>Magnoliopsida</taxon>
        <taxon>Liliopsida</taxon>
        <taxon>Poales</taxon>
        <taxon>Poaceae</taxon>
        <taxon>PACMAD clade</taxon>
        <taxon>Panicoideae</taxon>
        <taxon>Panicodae</taxon>
        <taxon>Paniceae</taxon>
        <taxon>Panicinae</taxon>
        <taxon>Panicum</taxon>
        <taxon>Panicum sect. Hiantes</taxon>
    </lineage>
</organism>
<evidence type="ECO:0000256" key="4">
    <source>
        <dbReference type="ARBA" id="ARBA00023163"/>
    </source>
</evidence>
<reference evidence="10" key="1">
    <citation type="submission" date="2020-05" db="EMBL/GenBank/DDBJ databases">
        <title>WGS assembly of Panicum virgatum.</title>
        <authorList>
            <person name="Lovell J.T."/>
            <person name="Jenkins J."/>
            <person name="Shu S."/>
            <person name="Juenger T.E."/>
            <person name="Schmutz J."/>
        </authorList>
    </citation>
    <scope>NUCLEOTIDE SEQUENCE</scope>
    <source>
        <strain evidence="10">AP13</strain>
    </source>
</reference>
<evidence type="ECO:0000256" key="5">
    <source>
        <dbReference type="ARBA" id="ARBA00023242"/>
    </source>
</evidence>
<feature type="region of interest" description="Disordered" evidence="8">
    <location>
        <begin position="230"/>
        <end position="290"/>
    </location>
</feature>
<comment type="function">
    <text evidence="6">Transcription factor. Interacts specifically with the W box (5'-(T)TGAC[CT]-3'), a frequently occurring elicitor-responsive cis-acting element.</text>
</comment>
<evidence type="ECO:0000313" key="10">
    <source>
        <dbReference type="EMBL" id="KAG2617223.1"/>
    </source>
</evidence>
<feature type="region of interest" description="Disordered" evidence="8">
    <location>
        <begin position="110"/>
        <end position="146"/>
    </location>
</feature>
<comment type="caution">
    <text evidence="10">The sequence shown here is derived from an EMBL/GenBank/DDBJ whole genome shotgun (WGS) entry which is preliminary data.</text>
</comment>
<keyword evidence="4" id="KW-0804">Transcription</keyword>
<gene>
    <name evidence="10" type="ORF">PVAP13_3NG179253</name>
</gene>
<evidence type="ECO:0000256" key="8">
    <source>
        <dbReference type="SAM" id="MobiDB-lite"/>
    </source>
</evidence>
<dbReference type="Pfam" id="PF03106">
    <property type="entry name" value="WRKY"/>
    <property type="match status" value="1"/>
</dbReference>
<evidence type="ECO:0000256" key="6">
    <source>
        <dbReference type="ARBA" id="ARBA00059805"/>
    </source>
</evidence>
<sequence>MECSNNDWDLQAVVRSCGTGTAACNGSGGSSEAPPPEEEARRRIHVGRVAAAAPEFLVGRPVRPAAALRDLDYLGLDHELPRAPFSITPSPSSERGAPLDHEVLISFPSASTSGQGQQLLQPRKQPGRKPGVRTPRPKRSKKSQLKKVVCEVPVADGGVSTDLWAWRKYGQKPIKGSPHPRGYYKCSSLKACMARKLVERSPAKPGVLVVTYIAEHCHVVPTMLNALAGTTRHRPASPDDGGRQASHGASDEASGSGRREEDSADASSMTADGGGAETADDENEPWQVDMAALDEYPLDDFLKPFDDDFVDRFFEDDDGVLERRVSL</sequence>
<dbReference type="GO" id="GO:0000976">
    <property type="term" value="F:transcription cis-regulatory region binding"/>
    <property type="evidence" value="ECO:0007669"/>
    <property type="project" value="TreeGrafter"/>
</dbReference>
<dbReference type="InterPro" id="IPR036576">
    <property type="entry name" value="WRKY_dom_sf"/>
</dbReference>
<keyword evidence="11" id="KW-1185">Reference proteome</keyword>
<dbReference type="InterPro" id="IPR044810">
    <property type="entry name" value="WRKY_plant"/>
</dbReference>
<dbReference type="PROSITE" id="PS50811">
    <property type="entry name" value="WRKY"/>
    <property type="match status" value="1"/>
</dbReference>
<name>A0A8T0U874_PANVG</name>
<comment type="subcellular location">
    <subcellularLocation>
        <location evidence="1">Nucleus</location>
    </subcellularLocation>
</comment>
<dbReference type="Gene3D" id="2.20.25.80">
    <property type="entry name" value="WRKY domain"/>
    <property type="match status" value="1"/>
</dbReference>
<dbReference type="GO" id="GO:0003700">
    <property type="term" value="F:DNA-binding transcription factor activity"/>
    <property type="evidence" value="ECO:0007669"/>
    <property type="project" value="InterPro"/>
</dbReference>
<evidence type="ECO:0000256" key="7">
    <source>
        <dbReference type="ARBA" id="ARBA00060761"/>
    </source>
</evidence>
<protein>
    <recommendedName>
        <fullName evidence="9">WRKY domain-containing protein</fullName>
    </recommendedName>
</protein>
<comment type="similarity">
    <text evidence="7">Belongs to the WRKY group II-e family.</text>
</comment>
<evidence type="ECO:0000259" key="9">
    <source>
        <dbReference type="PROSITE" id="PS50811"/>
    </source>
</evidence>
<dbReference type="FunFam" id="2.20.25.80:FF:000005">
    <property type="entry name" value="probable WRKY transcription factor 14"/>
    <property type="match status" value="1"/>
</dbReference>
<dbReference type="AlphaFoldDB" id="A0A8T0U874"/>
<keyword evidence="3" id="KW-0238">DNA-binding</keyword>
<dbReference type="EMBL" id="CM029042">
    <property type="protein sequence ID" value="KAG2617223.1"/>
    <property type="molecule type" value="Genomic_DNA"/>
</dbReference>
<dbReference type="SUPFAM" id="SSF118290">
    <property type="entry name" value="WRKY DNA-binding domain"/>
    <property type="match status" value="1"/>
</dbReference>
<dbReference type="GO" id="GO:0005634">
    <property type="term" value="C:nucleus"/>
    <property type="evidence" value="ECO:0007669"/>
    <property type="project" value="UniProtKB-SubCell"/>
</dbReference>
<accession>A0A8T0U874</accession>
<evidence type="ECO:0000313" key="11">
    <source>
        <dbReference type="Proteomes" id="UP000823388"/>
    </source>
</evidence>
<dbReference type="InterPro" id="IPR003657">
    <property type="entry name" value="WRKY_dom"/>
</dbReference>
<feature type="compositionally biased region" description="Polar residues" evidence="8">
    <location>
        <begin position="110"/>
        <end position="120"/>
    </location>
</feature>
<dbReference type="Proteomes" id="UP000823388">
    <property type="component" value="Chromosome 3N"/>
</dbReference>
<keyword evidence="2" id="KW-0805">Transcription regulation</keyword>
<keyword evidence="5" id="KW-0539">Nucleus</keyword>
<proteinExistence type="inferred from homology"/>
<feature type="compositionally biased region" description="Basic residues" evidence="8">
    <location>
        <begin position="125"/>
        <end position="145"/>
    </location>
</feature>
<evidence type="ECO:0000256" key="2">
    <source>
        <dbReference type="ARBA" id="ARBA00023015"/>
    </source>
</evidence>
<feature type="domain" description="WRKY" evidence="9">
    <location>
        <begin position="155"/>
        <end position="221"/>
    </location>
</feature>